<dbReference type="InParanoid" id="S2JHT6"/>
<organism evidence="4 5">
    <name type="scientific">Mucor circinelloides f. circinelloides (strain 1006PhL)</name>
    <name type="common">Mucormycosis agent</name>
    <name type="synonym">Calyptromyces circinelloides</name>
    <dbReference type="NCBI Taxonomy" id="1220926"/>
    <lineage>
        <taxon>Eukaryota</taxon>
        <taxon>Fungi</taxon>
        <taxon>Fungi incertae sedis</taxon>
        <taxon>Mucoromycota</taxon>
        <taxon>Mucoromycotina</taxon>
        <taxon>Mucoromycetes</taxon>
        <taxon>Mucorales</taxon>
        <taxon>Mucorineae</taxon>
        <taxon>Mucoraceae</taxon>
        <taxon>Mucor</taxon>
    </lineage>
</organism>
<name>S2JHT6_MUCC1</name>
<dbReference type="PANTHER" id="PTHR10204:SF34">
    <property type="entry name" value="NAD(P)H DEHYDROGENASE [QUINONE] 1 ISOFORM 1"/>
    <property type="match status" value="1"/>
</dbReference>
<reference evidence="5" key="1">
    <citation type="submission" date="2013-05" db="EMBL/GenBank/DDBJ databases">
        <title>The Genome sequence of Mucor circinelloides f. circinelloides 1006PhL.</title>
        <authorList>
            <consortium name="The Broad Institute Genomics Platform"/>
            <person name="Cuomo C."/>
            <person name="Earl A."/>
            <person name="Findley K."/>
            <person name="Lee S.C."/>
            <person name="Walker B."/>
            <person name="Young S."/>
            <person name="Zeng Q."/>
            <person name="Gargeya S."/>
            <person name="Fitzgerald M."/>
            <person name="Haas B."/>
            <person name="Abouelleil A."/>
            <person name="Allen A.W."/>
            <person name="Alvarado L."/>
            <person name="Arachchi H.M."/>
            <person name="Berlin A.M."/>
            <person name="Chapman S.B."/>
            <person name="Gainer-Dewar J."/>
            <person name="Goldberg J."/>
            <person name="Griggs A."/>
            <person name="Gujja S."/>
            <person name="Hansen M."/>
            <person name="Howarth C."/>
            <person name="Imamovic A."/>
            <person name="Ireland A."/>
            <person name="Larimer J."/>
            <person name="McCowan C."/>
            <person name="Murphy C."/>
            <person name="Pearson M."/>
            <person name="Poon T.W."/>
            <person name="Priest M."/>
            <person name="Roberts A."/>
            <person name="Saif S."/>
            <person name="Shea T."/>
            <person name="Sisk P."/>
            <person name="Sykes S."/>
            <person name="Wortman J."/>
            <person name="Nusbaum C."/>
            <person name="Birren B."/>
        </authorList>
    </citation>
    <scope>NUCLEOTIDE SEQUENCE [LARGE SCALE GENOMIC DNA]</scope>
    <source>
        <strain evidence="5">1006PhL</strain>
    </source>
</reference>
<accession>S2JHT6</accession>
<dbReference type="Proteomes" id="UP000014254">
    <property type="component" value="Unassembled WGS sequence"/>
</dbReference>
<keyword evidence="2" id="KW-0560">Oxidoreductase</keyword>
<evidence type="ECO:0000313" key="4">
    <source>
        <dbReference type="EMBL" id="EPB89434.1"/>
    </source>
</evidence>
<dbReference type="SUPFAM" id="SSF52218">
    <property type="entry name" value="Flavoproteins"/>
    <property type="match status" value="1"/>
</dbReference>
<evidence type="ECO:0000313" key="5">
    <source>
        <dbReference type="Proteomes" id="UP000014254"/>
    </source>
</evidence>
<dbReference type="InterPro" id="IPR003680">
    <property type="entry name" value="Flavodoxin_fold"/>
</dbReference>
<dbReference type="PANTHER" id="PTHR10204">
    <property type="entry name" value="NAD P H OXIDOREDUCTASE-RELATED"/>
    <property type="match status" value="1"/>
</dbReference>
<dbReference type="GO" id="GO:0003955">
    <property type="term" value="F:NAD(P)H dehydrogenase (quinone) activity"/>
    <property type="evidence" value="ECO:0007669"/>
    <property type="project" value="TreeGrafter"/>
</dbReference>
<sequence>MKVLIVLAHPRENSLVYSLKDKFEQGLIEGGHQVTTLDLFKIGFDPVLRQDDEPQWGQGEQVFSEEVHREMERINQHDAVVFCFPLYWSVMPAIMKGYLDRVFNYGYAYAHDRSTTMKLNKVFFMTTAGVSEEGFKKRNHIEFLNHYFNNVIAGYCHIKNSKLRIFDDVRNKKRDTEVHLPQAYQDGLDFDKCKNNKNDEVAKYLNGRYISPVEAAWRLFEFAMHEESPSVSPLAAHLENEQLQFPEFMTRHQDSQKWKPRGNGSMSIGQMYYLRLLLTVVSGAMSFSHLRTVNGQACATYREACMLLHLIEDDQEWTIAFEEAAVFASGYSLRLFRDICRCGDDVLVIPPVVTSGGHSEILGATLMPFSPEHSVNI</sequence>
<dbReference type="EMBL" id="KE123935">
    <property type="protein sequence ID" value="EPB89434.1"/>
    <property type="molecule type" value="Genomic_DNA"/>
</dbReference>
<keyword evidence="5" id="KW-1185">Reference proteome</keyword>
<evidence type="ECO:0000256" key="2">
    <source>
        <dbReference type="ARBA" id="ARBA00023002"/>
    </source>
</evidence>
<dbReference type="OrthoDB" id="2285856at2759"/>
<protein>
    <recommendedName>
        <fullName evidence="3">Flavodoxin-like fold domain-containing protein</fullName>
    </recommendedName>
</protein>
<dbReference type="InterPro" id="IPR051545">
    <property type="entry name" value="NAD(P)H_dehydrogenase_qn"/>
</dbReference>
<evidence type="ECO:0000256" key="1">
    <source>
        <dbReference type="ARBA" id="ARBA00006252"/>
    </source>
</evidence>
<dbReference type="InterPro" id="IPR029039">
    <property type="entry name" value="Flavoprotein-like_sf"/>
</dbReference>
<comment type="similarity">
    <text evidence="1">Belongs to the NAD(P)H dehydrogenase (quinone) family.</text>
</comment>
<dbReference type="eggNOG" id="KOG0987">
    <property type="taxonomic scope" value="Eukaryota"/>
</dbReference>
<dbReference type="STRING" id="1220926.S2JHT6"/>
<dbReference type="Gene3D" id="3.40.50.360">
    <property type="match status" value="1"/>
</dbReference>
<dbReference type="VEuPathDB" id="FungiDB:HMPREF1544_03803"/>
<dbReference type="AlphaFoldDB" id="S2JHT6"/>
<proteinExistence type="inferred from homology"/>
<dbReference type="NCBIfam" id="NF007280">
    <property type="entry name" value="PRK09739.1"/>
    <property type="match status" value="1"/>
</dbReference>
<evidence type="ECO:0000259" key="3">
    <source>
        <dbReference type="Pfam" id="PF02525"/>
    </source>
</evidence>
<dbReference type="GO" id="GO:0005829">
    <property type="term" value="C:cytosol"/>
    <property type="evidence" value="ECO:0007669"/>
    <property type="project" value="TreeGrafter"/>
</dbReference>
<gene>
    <name evidence="4" type="ORF">HMPREF1544_03803</name>
</gene>
<dbReference type="Pfam" id="PF02525">
    <property type="entry name" value="Flavodoxin_2"/>
    <property type="match status" value="1"/>
</dbReference>
<feature type="domain" description="Flavodoxin-like fold" evidence="3">
    <location>
        <begin position="1"/>
        <end position="177"/>
    </location>
</feature>